<dbReference type="RefSeq" id="WP_310028990.1">
    <property type="nucleotide sequence ID" value="NZ_JAVDVI010000030.1"/>
</dbReference>
<keyword evidence="2" id="KW-1185">Reference proteome</keyword>
<dbReference type="EMBL" id="JAVDVI010000030">
    <property type="protein sequence ID" value="MDR6969680.1"/>
    <property type="molecule type" value="Genomic_DNA"/>
</dbReference>
<organism evidence="1 2">
    <name type="scientific">Flavobacterium arsenatis</name>
    <dbReference type="NCBI Taxonomy" id="1484332"/>
    <lineage>
        <taxon>Bacteria</taxon>
        <taxon>Pseudomonadati</taxon>
        <taxon>Bacteroidota</taxon>
        <taxon>Flavobacteriia</taxon>
        <taxon>Flavobacteriales</taxon>
        <taxon>Flavobacteriaceae</taxon>
        <taxon>Flavobacterium</taxon>
    </lineage>
</organism>
<accession>A0ABU1TUY8</accession>
<dbReference type="Proteomes" id="UP001255185">
    <property type="component" value="Unassembled WGS sequence"/>
</dbReference>
<dbReference type="PROSITE" id="PS51257">
    <property type="entry name" value="PROKAR_LIPOPROTEIN"/>
    <property type="match status" value="1"/>
</dbReference>
<protein>
    <recommendedName>
        <fullName evidence="3">Lipoprotein</fullName>
    </recommendedName>
</protein>
<evidence type="ECO:0000313" key="1">
    <source>
        <dbReference type="EMBL" id="MDR6969680.1"/>
    </source>
</evidence>
<sequence length="175" mass="20038">MKNVKKILIFSILATISCNNEKENPISSSQLNINGLKKEIVYDKNIESYGVFLDISSNDTLNYESLPFSILMANEQNPKASVMVFVQMIEVFNKKKFTIKKFSDLPEANKDFALYYLKKGAEMGSVSGQVYLEEIYRKGIGVEKNEMKADSILNVLRKQKGYKDEHRLTFPGMRE</sequence>
<gene>
    <name evidence="1" type="ORF">J2X31_003714</name>
</gene>
<name>A0ABU1TUY8_9FLAO</name>
<dbReference type="Gene3D" id="1.25.40.10">
    <property type="entry name" value="Tetratricopeptide repeat domain"/>
    <property type="match status" value="1"/>
</dbReference>
<evidence type="ECO:0000313" key="2">
    <source>
        <dbReference type="Proteomes" id="UP001255185"/>
    </source>
</evidence>
<dbReference type="SUPFAM" id="SSF81901">
    <property type="entry name" value="HCP-like"/>
    <property type="match status" value="1"/>
</dbReference>
<dbReference type="InterPro" id="IPR011990">
    <property type="entry name" value="TPR-like_helical_dom_sf"/>
</dbReference>
<comment type="caution">
    <text evidence="1">The sequence shown here is derived from an EMBL/GenBank/DDBJ whole genome shotgun (WGS) entry which is preliminary data.</text>
</comment>
<evidence type="ECO:0008006" key="3">
    <source>
        <dbReference type="Google" id="ProtNLM"/>
    </source>
</evidence>
<proteinExistence type="predicted"/>
<reference evidence="1 2" key="1">
    <citation type="submission" date="2023-07" db="EMBL/GenBank/DDBJ databases">
        <title>Sorghum-associated microbial communities from plants grown in Nebraska, USA.</title>
        <authorList>
            <person name="Schachtman D."/>
        </authorList>
    </citation>
    <scope>NUCLEOTIDE SEQUENCE [LARGE SCALE GENOMIC DNA]</scope>
    <source>
        <strain evidence="1 2">3773</strain>
    </source>
</reference>